<dbReference type="InterPro" id="IPR027417">
    <property type="entry name" value="P-loop_NTPase"/>
</dbReference>
<dbReference type="PANTHER" id="PTHR32120">
    <property type="entry name" value="SMALL RIBOSOMAL SUBUNIT BIOGENESIS GTPASE RSGA"/>
    <property type="match status" value="1"/>
</dbReference>
<dbReference type="RefSeq" id="WP_169260072.1">
    <property type="nucleotide sequence ID" value="NZ_WTVQ01000012.1"/>
</dbReference>
<evidence type="ECO:0000313" key="6">
    <source>
        <dbReference type="EMBL" id="NMG74926.1"/>
    </source>
</evidence>
<dbReference type="InterPro" id="IPR004881">
    <property type="entry name" value="Ribosome_biogen_GTPase_RsgA"/>
</dbReference>
<dbReference type="NCBIfam" id="TIGR00157">
    <property type="entry name" value="ribosome small subunit-dependent GTPase A"/>
    <property type="match status" value="1"/>
</dbReference>
<dbReference type="InterPro" id="IPR012340">
    <property type="entry name" value="NA-bd_OB-fold"/>
</dbReference>
<comment type="subcellular location">
    <subcellularLocation>
        <location evidence="3">Cytoplasm</location>
    </subcellularLocation>
</comment>
<keyword evidence="3" id="KW-0699">rRNA-binding</keyword>
<evidence type="ECO:0000313" key="7">
    <source>
        <dbReference type="Proteomes" id="UP000648984"/>
    </source>
</evidence>
<dbReference type="Gene3D" id="3.40.50.300">
    <property type="entry name" value="P-loop containing nucleotide triphosphate hydrolases"/>
    <property type="match status" value="1"/>
</dbReference>
<dbReference type="HAMAP" id="MF_01820">
    <property type="entry name" value="GTPase_RsgA"/>
    <property type="match status" value="1"/>
</dbReference>
<protein>
    <recommendedName>
        <fullName evidence="3">Small ribosomal subunit biogenesis GTPase RsgA</fullName>
        <ecNumber evidence="3">3.6.1.-</ecNumber>
    </recommendedName>
</protein>
<comment type="subunit">
    <text evidence="3">Monomer. Associates with 30S ribosomal subunit, binds 16S rRNA.</text>
</comment>
<evidence type="ECO:0000256" key="3">
    <source>
        <dbReference type="HAMAP-Rule" id="MF_01820"/>
    </source>
</evidence>
<evidence type="ECO:0000259" key="5">
    <source>
        <dbReference type="PROSITE" id="PS51721"/>
    </source>
</evidence>
<feature type="binding site" evidence="3">
    <location>
        <position position="280"/>
    </location>
    <ligand>
        <name>Zn(2+)</name>
        <dbReference type="ChEBI" id="CHEBI:29105"/>
    </ligand>
</feature>
<dbReference type="Pfam" id="PF03193">
    <property type="entry name" value="RsgA_GTPase"/>
    <property type="match status" value="1"/>
</dbReference>
<dbReference type="EMBL" id="WTVQ01000012">
    <property type="protein sequence ID" value="NMG74926.1"/>
    <property type="molecule type" value="Genomic_DNA"/>
</dbReference>
<dbReference type="CDD" id="cd01854">
    <property type="entry name" value="YjeQ_EngC"/>
    <property type="match status" value="1"/>
</dbReference>
<evidence type="ECO:0000256" key="1">
    <source>
        <dbReference type="ARBA" id="ARBA00022741"/>
    </source>
</evidence>
<comment type="cofactor">
    <cofactor evidence="3">
        <name>Zn(2+)</name>
        <dbReference type="ChEBI" id="CHEBI:29105"/>
    </cofactor>
    <text evidence="3">Binds 1 zinc ion per subunit.</text>
</comment>
<keyword evidence="3" id="KW-0378">Hydrolase</keyword>
<dbReference type="PROSITE" id="PS50936">
    <property type="entry name" value="ENGC_GTPASE"/>
    <property type="match status" value="1"/>
</dbReference>
<evidence type="ECO:0000259" key="4">
    <source>
        <dbReference type="PROSITE" id="PS50936"/>
    </source>
</evidence>
<feature type="binding site" evidence="3">
    <location>
        <begin position="186"/>
        <end position="194"/>
    </location>
    <ligand>
        <name>GTP</name>
        <dbReference type="ChEBI" id="CHEBI:37565"/>
    </ligand>
</feature>
<reference evidence="6 7" key="1">
    <citation type="submission" date="2019-12" db="EMBL/GenBank/DDBJ databases">
        <title>Comparative genomics gives insights into the taxonomy of the Azoarcus-Aromatoleum group and reveals separate origins of nif in the plant-associated Azoarcus and non-plant-associated Aromatoleum sub-groups.</title>
        <authorList>
            <person name="Lafos M."/>
            <person name="Maluk M."/>
            <person name="Batista M."/>
            <person name="Junghare M."/>
            <person name="Carmona M."/>
            <person name="Faoro H."/>
            <person name="Cruz L.M."/>
            <person name="Battistoni F."/>
            <person name="De Souza E."/>
            <person name="Pedrosa F."/>
            <person name="Chen W.-M."/>
            <person name="Poole P.S."/>
            <person name="Dixon R.A."/>
            <person name="James E.K."/>
        </authorList>
    </citation>
    <scope>NUCLEOTIDE SEQUENCE [LARGE SCALE GENOMIC DNA]</scope>
    <source>
        <strain evidence="6 7">22Lin</strain>
    </source>
</reference>
<dbReference type="SUPFAM" id="SSF52540">
    <property type="entry name" value="P-loop containing nucleoside triphosphate hydrolases"/>
    <property type="match status" value="1"/>
</dbReference>
<comment type="function">
    <text evidence="3">One of several proteins that assist in the late maturation steps of the functional core of the 30S ribosomal subunit. Helps release RbfA from mature subunits. May play a role in the assembly of ribosomal proteins into the subunit. Circularly permuted GTPase that catalyzes slow GTP hydrolysis, GTPase activity is stimulated by the 30S ribosomal subunit.</text>
</comment>
<dbReference type="PANTHER" id="PTHR32120:SF11">
    <property type="entry name" value="SMALL RIBOSOMAL SUBUNIT BIOGENESIS GTPASE RSGA 1, MITOCHONDRIAL-RELATED"/>
    <property type="match status" value="1"/>
</dbReference>
<keyword evidence="3" id="KW-0690">Ribosome biogenesis</keyword>
<feature type="domain" description="CP-type G" evidence="5">
    <location>
        <begin position="81"/>
        <end position="243"/>
    </location>
</feature>
<comment type="caution">
    <text evidence="6">The sequence shown here is derived from an EMBL/GenBank/DDBJ whole genome shotgun (WGS) entry which is preliminary data.</text>
</comment>
<dbReference type="Gene3D" id="2.40.50.140">
    <property type="entry name" value="Nucleic acid-binding proteins"/>
    <property type="match status" value="1"/>
</dbReference>
<feature type="domain" description="EngC GTPase" evidence="4">
    <location>
        <begin position="97"/>
        <end position="241"/>
    </location>
</feature>
<dbReference type="EC" id="3.6.1.-" evidence="3"/>
<organism evidence="6 7">
    <name type="scientific">Aromatoleum diolicum</name>
    <dbReference type="NCBI Taxonomy" id="75796"/>
    <lineage>
        <taxon>Bacteria</taxon>
        <taxon>Pseudomonadati</taxon>
        <taxon>Pseudomonadota</taxon>
        <taxon>Betaproteobacteria</taxon>
        <taxon>Rhodocyclales</taxon>
        <taxon>Rhodocyclaceae</taxon>
        <taxon>Aromatoleum</taxon>
    </lineage>
</organism>
<gene>
    <name evidence="3 6" type="primary">rsgA</name>
    <name evidence="6" type="ORF">GPA25_09175</name>
</gene>
<dbReference type="Proteomes" id="UP000648984">
    <property type="component" value="Unassembled WGS sequence"/>
</dbReference>
<dbReference type="InterPro" id="IPR030378">
    <property type="entry name" value="G_CP_dom"/>
</dbReference>
<accession>A0ABX1QBX8</accession>
<feature type="binding site" evidence="3">
    <location>
        <position position="272"/>
    </location>
    <ligand>
        <name>Zn(2+)</name>
        <dbReference type="ChEBI" id="CHEBI:29105"/>
    </ligand>
</feature>
<keyword evidence="3" id="KW-0479">Metal-binding</keyword>
<keyword evidence="3" id="KW-0694">RNA-binding</keyword>
<sequence>MNSPHPRQGDDTLNGVITAAFGRQYEVDVSGQSAAASSGTAQSLLKCYPRGKKSVFACGDEVEVSPNSKDQGVITQLHPRRNLLWRSDAFREKLIAANLTQVIIVTATEPGFSDLLISRCIAAAENQQIKPLIVLNKADLTDALPAARKILAPFERLGYRVVELSAREGAERLRPYLAGERSIFVGQSGMGKSTLTNALIPEARAATREISEALNSGKHTTTFARLYPMDGGWLIDSPGLQAFGLAHLTPDDLAASFIEFHNHLGKCRFRDCLHDSEPGCALRAAIEAGTIDPRRFEHFKLIREEITQAKRQTQGW</sequence>
<feature type="binding site" evidence="3">
    <location>
        <position position="274"/>
    </location>
    <ligand>
        <name>Zn(2+)</name>
        <dbReference type="ChEBI" id="CHEBI:29105"/>
    </ligand>
</feature>
<evidence type="ECO:0000256" key="2">
    <source>
        <dbReference type="ARBA" id="ARBA00023134"/>
    </source>
</evidence>
<feature type="binding site" evidence="3">
    <location>
        <begin position="136"/>
        <end position="139"/>
    </location>
    <ligand>
        <name>GTP</name>
        <dbReference type="ChEBI" id="CHEBI:37565"/>
    </ligand>
</feature>
<dbReference type="InterPro" id="IPR010914">
    <property type="entry name" value="RsgA_GTPase_dom"/>
</dbReference>
<keyword evidence="3" id="KW-0862">Zinc</keyword>
<dbReference type="Gene3D" id="1.10.40.50">
    <property type="entry name" value="Probable gtpase engc, domain 3"/>
    <property type="match status" value="1"/>
</dbReference>
<keyword evidence="2 3" id="KW-0342">GTP-binding</keyword>
<keyword evidence="1 3" id="KW-0547">Nucleotide-binding</keyword>
<comment type="similarity">
    <text evidence="3">Belongs to the TRAFAC class YlqF/YawG GTPase family. RsgA subfamily.</text>
</comment>
<dbReference type="PROSITE" id="PS51721">
    <property type="entry name" value="G_CP"/>
    <property type="match status" value="1"/>
</dbReference>
<proteinExistence type="inferred from homology"/>
<name>A0ABX1QBX8_9RHOO</name>
<feature type="binding site" evidence="3">
    <location>
        <position position="267"/>
    </location>
    <ligand>
        <name>Zn(2+)</name>
        <dbReference type="ChEBI" id="CHEBI:29105"/>
    </ligand>
</feature>
<keyword evidence="7" id="KW-1185">Reference proteome</keyword>
<keyword evidence="3" id="KW-0963">Cytoplasm</keyword>